<keyword evidence="1" id="KW-0831">Ubiquinone biosynthesis</keyword>
<organism evidence="2 3">
    <name type="scientific">Pseudomonas chlororaphis</name>
    <dbReference type="NCBI Taxonomy" id="587753"/>
    <lineage>
        <taxon>Bacteria</taxon>
        <taxon>Pseudomonadati</taxon>
        <taxon>Pseudomonadota</taxon>
        <taxon>Gammaproteobacteria</taxon>
        <taxon>Pseudomonadales</taxon>
        <taxon>Pseudomonadaceae</taxon>
        <taxon>Pseudomonas</taxon>
    </lineage>
</organism>
<protein>
    <recommendedName>
        <fullName evidence="1">Ubiquinone biosynthesis protein UbiV</fullName>
    </recommendedName>
</protein>
<proteinExistence type="inferred from homology"/>
<comment type="caution">
    <text evidence="2">The sequence shown here is derived from an EMBL/GenBank/DDBJ whole genome shotgun (WGS) entry which is preliminary data.</text>
</comment>
<evidence type="ECO:0000313" key="3">
    <source>
        <dbReference type="Proteomes" id="UP000185578"/>
    </source>
</evidence>
<dbReference type="InterPro" id="IPR001539">
    <property type="entry name" value="Peptidase_U32"/>
</dbReference>
<evidence type="ECO:0000256" key="1">
    <source>
        <dbReference type="HAMAP-Rule" id="MF_02233"/>
    </source>
</evidence>
<dbReference type="GO" id="GO:0051539">
    <property type="term" value="F:4 iron, 4 sulfur cluster binding"/>
    <property type="evidence" value="ECO:0007669"/>
    <property type="project" value="UniProtKB-UniRule"/>
</dbReference>
<dbReference type="UniPathway" id="UPA00232"/>
<comment type="similarity">
    <text evidence="1">Belongs to the peptidase U32 family. UbiV subfamily.</text>
</comment>
<dbReference type="GO" id="GO:0046872">
    <property type="term" value="F:metal ion binding"/>
    <property type="evidence" value="ECO:0007669"/>
    <property type="project" value="UniProtKB-KW"/>
</dbReference>
<keyword evidence="1" id="KW-0479">Metal-binding</keyword>
<dbReference type="HAMAP" id="MF_02233">
    <property type="entry name" value="UbiV"/>
    <property type="match status" value="1"/>
</dbReference>
<name>A0A1Q8ENT7_9PSED</name>
<sequence length="296" mass="32301">MKLSLGPVLFYWDKEQLGRFYAEMSALPLDVIYLGETVCSKRRALSLDQWLGLGRDLQGGGSRQIVLSGLTLIEAASELSSLRRLCDNGELLVEANDMGAVQMLAERKLPFVGGPALNLYNGQALAQLLGCGMIRWVPPVECSARLIRAVLDQARELGHALPEVEVFAYGHLPLAYSARCFTARAQDRPKDDCRFCCIEYPDGLALSSQEGQPLFTLNGIQTMSAEVTNLLADYSGLQACGADLLRLSPRAQGMGEVVEAYQRVRQGATPPLFVDGCNGYWHGQAGMLRVEEVGLC</sequence>
<feature type="binding site" evidence="1">
    <location>
        <position position="39"/>
    </location>
    <ligand>
        <name>[4Fe-4S] cluster</name>
        <dbReference type="ChEBI" id="CHEBI:49883"/>
    </ligand>
</feature>
<dbReference type="PANTHER" id="PTHR30217:SF11">
    <property type="entry name" value="UBIQUINONE BIOSYNTHESIS PROTEIN UBIV"/>
    <property type="match status" value="1"/>
</dbReference>
<comment type="function">
    <text evidence="1">Required for O(2)-independent ubiquinone (coenzyme Q) biosynthesis. Together with UbiU, is essential for the C6-hydroxylation reaction in the oxygen-independent ubiquinone biosynthesis pathway.</text>
</comment>
<gene>
    <name evidence="1" type="primary">ubiV</name>
    <name evidence="2" type="ORF">BTN82_17030</name>
</gene>
<feature type="binding site" evidence="1">
    <location>
        <position position="197"/>
    </location>
    <ligand>
        <name>[4Fe-4S] cluster</name>
        <dbReference type="ChEBI" id="CHEBI:49883"/>
    </ligand>
</feature>
<feature type="binding site" evidence="1">
    <location>
        <position position="180"/>
    </location>
    <ligand>
        <name>[4Fe-4S] cluster</name>
        <dbReference type="ChEBI" id="CHEBI:49883"/>
    </ligand>
</feature>
<dbReference type="GO" id="GO:0006744">
    <property type="term" value="P:ubiquinone biosynthetic process"/>
    <property type="evidence" value="ECO:0007669"/>
    <property type="project" value="UniProtKB-UniRule"/>
</dbReference>
<keyword evidence="1" id="KW-0408">Iron</keyword>
<dbReference type="EMBL" id="MSCT01000014">
    <property type="protein sequence ID" value="OLF53460.1"/>
    <property type="molecule type" value="Genomic_DNA"/>
</dbReference>
<keyword evidence="1" id="KW-0411">Iron-sulfur</keyword>
<dbReference type="InterPro" id="IPR043693">
    <property type="entry name" value="UbiV"/>
</dbReference>
<reference evidence="2 3" key="1">
    <citation type="submission" date="2016-12" db="EMBL/GenBank/DDBJ databases">
        <authorList>
            <person name="Song W.-J."/>
            <person name="Kurnit D.M."/>
        </authorList>
    </citation>
    <scope>NUCLEOTIDE SEQUENCE [LARGE SCALE GENOMIC DNA]</scope>
    <source>
        <strain evidence="2 3">PCL1601</strain>
    </source>
</reference>
<accession>A0A1Q8ENT7</accession>
<dbReference type="Proteomes" id="UP000185578">
    <property type="component" value="Unassembled WGS sequence"/>
</dbReference>
<dbReference type="OrthoDB" id="8523349at2"/>
<dbReference type="InterPro" id="IPR051454">
    <property type="entry name" value="RNA/ubiquinone_mod_enzymes"/>
</dbReference>
<dbReference type="AlphaFoldDB" id="A0A1Q8ENT7"/>
<dbReference type="NCBIfam" id="NF011991">
    <property type="entry name" value="PRK15447.1"/>
    <property type="match status" value="1"/>
</dbReference>
<dbReference type="Pfam" id="PF01136">
    <property type="entry name" value="Peptidase_U32"/>
    <property type="match status" value="1"/>
</dbReference>
<comment type="cofactor">
    <cofactor evidence="1">
        <name>[4Fe-4S] cluster</name>
        <dbReference type="ChEBI" id="CHEBI:49883"/>
    </cofactor>
</comment>
<evidence type="ECO:0000313" key="2">
    <source>
        <dbReference type="EMBL" id="OLF53460.1"/>
    </source>
</evidence>
<keyword evidence="1" id="KW-0004">4Fe-4S</keyword>
<dbReference type="PANTHER" id="PTHR30217">
    <property type="entry name" value="PEPTIDASE U32 FAMILY"/>
    <property type="match status" value="1"/>
</dbReference>
<feature type="binding site" evidence="1">
    <location>
        <position position="193"/>
    </location>
    <ligand>
        <name>[4Fe-4S] cluster</name>
        <dbReference type="ChEBI" id="CHEBI:49883"/>
    </ligand>
</feature>
<dbReference type="RefSeq" id="WP_075120290.1">
    <property type="nucleotide sequence ID" value="NZ_MSCT01000014.1"/>
</dbReference>
<comment type="pathway">
    <text evidence="1">Cofactor biosynthesis; ubiquinone biosynthesis.</text>
</comment>
<comment type="subunit">
    <text evidence="1">Forms a heterodimer with UbiU.</text>
</comment>